<keyword evidence="9" id="KW-1185">Reference proteome</keyword>
<keyword evidence="2 6" id="KW-0396">Initiation factor</keyword>
<dbReference type="GO" id="GO:0016281">
    <property type="term" value="C:eukaryotic translation initiation factor 4F complex"/>
    <property type="evidence" value="ECO:0007669"/>
    <property type="project" value="TreeGrafter"/>
</dbReference>
<keyword evidence="5 6" id="KW-0648">Protein biosynthesis</keyword>
<comment type="caution">
    <text evidence="8">The sequence shown here is derived from an EMBL/GenBank/DDBJ whole genome shotgun (WGS) entry which is preliminary data.</text>
</comment>
<evidence type="ECO:0000313" key="9">
    <source>
        <dbReference type="Proteomes" id="UP000187209"/>
    </source>
</evidence>
<dbReference type="GO" id="GO:0000340">
    <property type="term" value="F:RNA 7-methylguanosine cap binding"/>
    <property type="evidence" value="ECO:0007669"/>
    <property type="project" value="TreeGrafter"/>
</dbReference>
<dbReference type="GO" id="GO:0006417">
    <property type="term" value="P:regulation of translation"/>
    <property type="evidence" value="ECO:0007669"/>
    <property type="project" value="UniProtKB-KW"/>
</dbReference>
<evidence type="ECO:0008006" key="10">
    <source>
        <dbReference type="Google" id="ProtNLM"/>
    </source>
</evidence>
<evidence type="ECO:0000256" key="5">
    <source>
        <dbReference type="ARBA" id="ARBA00022917"/>
    </source>
</evidence>
<dbReference type="OrthoDB" id="311352at2759"/>
<dbReference type="InterPro" id="IPR023398">
    <property type="entry name" value="TIF_eIF4e-like"/>
</dbReference>
<proteinExistence type="inferred from homology"/>
<gene>
    <name evidence="8" type="ORF">SteCoe_19869</name>
    <name evidence="7" type="ORF">SteCoe_26567</name>
</gene>
<dbReference type="Proteomes" id="UP000187209">
    <property type="component" value="Unassembled WGS sequence"/>
</dbReference>
<dbReference type="PANTHER" id="PTHR11960:SF8">
    <property type="entry name" value="EUKARYOTIC TRANSLATION INITIATION FACTOR 4E1-RELATED"/>
    <property type="match status" value="1"/>
</dbReference>
<keyword evidence="3" id="KW-0810">Translation regulation</keyword>
<evidence type="ECO:0000256" key="4">
    <source>
        <dbReference type="ARBA" id="ARBA00022884"/>
    </source>
</evidence>
<name>A0A1R2BTT8_9CILI</name>
<keyword evidence="4 6" id="KW-0694">RNA-binding</keyword>
<organism evidence="8 9">
    <name type="scientific">Stentor coeruleus</name>
    <dbReference type="NCBI Taxonomy" id="5963"/>
    <lineage>
        <taxon>Eukaryota</taxon>
        <taxon>Sar</taxon>
        <taxon>Alveolata</taxon>
        <taxon>Ciliophora</taxon>
        <taxon>Postciliodesmatophora</taxon>
        <taxon>Heterotrichea</taxon>
        <taxon>Heterotrichida</taxon>
        <taxon>Stentoridae</taxon>
        <taxon>Stentor</taxon>
    </lineage>
</organism>
<evidence type="ECO:0000256" key="2">
    <source>
        <dbReference type="ARBA" id="ARBA00022540"/>
    </source>
</evidence>
<dbReference type="EMBL" id="MPUH01000747">
    <property type="protein sequence ID" value="OMJ74489.1"/>
    <property type="molecule type" value="Genomic_DNA"/>
</dbReference>
<dbReference type="EMBL" id="MPUH01000444">
    <property type="protein sequence ID" value="OMJ79995.1"/>
    <property type="molecule type" value="Genomic_DNA"/>
</dbReference>
<evidence type="ECO:0000256" key="1">
    <source>
        <dbReference type="ARBA" id="ARBA00009860"/>
    </source>
</evidence>
<sequence length="194" mass="22431">MISASEYPLERSWAIWEMWNTSDTTNYGSNMRSVGSFSTMWDFLQHWENLPHSTPNFYFSNYKESTERRIEGVPAPIEVVGVFVLGVIPAWEDPVNEQGSDFSFRKPMEEQSIKEIWKKLVFTLIGETFPSSEDIIGVRIVDKSRVFKCEIWVGFNADVETEKTSVLKKWMCDHFSLVNGDINTSLHEVKSKKS</sequence>
<reference evidence="8 9" key="1">
    <citation type="submission" date="2016-11" db="EMBL/GenBank/DDBJ databases">
        <title>The macronuclear genome of Stentor coeruleus: a giant cell with tiny introns.</title>
        <authorList>
            <person name="Slabodnick M."/>
            <person name="Ruby J.G."/>
            <person name="Reiff S.B."/>
            <person name="Swart E.C."/>
            <person name="Gosai S."/>
            <person name="Prabakaran S."/>
            <person name="Witkowska E."/>
            <person name="Larue G.E."/>
            <person name="Fisher S."/>
            <person name="Freeman R.M."/>
            <person name="Gunawardena J."/>
            <person name="Chu W."/>
            <person name="Stover N.A."/>
            <person name="Gregory B.D."/>
            <person name="Nowacki M."/>
            <person name="Derisi J."/>
            <person name="Roy S.W."/>
            <person name="Marshall W.F."/>
            <person name="Sood P."/>
        </authorList>
    </citation>
    <scope>NUCLEOTIDE SEQUENCE [LARGE SCALE GENOMIC DNA]</scope>
    <source>
        <strain evidence="8">WM001</strain>
    </source>
</reference>
<evidence type="ECO:0000313" key="7">
    <source>
        <dbReference type="EMBL" id="OMJ74489.1"/>
    </source>
</evidence>
<dbReference type="AlphaFoldDB" id="A0A1R2BTT8"/>
<evidence type="ECO:0000256" key="6">
    <source>
        <dbReference type="RuleBase" id="RU004374"/>
    </source>
</evidence>
<evidence type="ECO:0000256" key="3">
    <source>
        <dbReference type="ARBA" id="ARBA00022845"/>
    </source>
</evidence>
<comment type="similarity">
    <text evidence="1 6">Belongs to the eukaryotic initiation factor 4E family.</text>
</comment>
<dbReference type="GO" id="GO:0003743">
    <property type="term" value="F:translation initiation factor activity"/>
    <property type="evidence" value="ECO:0007669"/>
    <property type="project" value="UniProtKB-KW"/>
</dbReference>
<dbReference type="PANTHER" id="PTHR11960">
    <property type="entry name" value="EUKARYOTIC TRANSLATION INITIATION FACTOR 4E RELATED"/>
    <property type="match status" value="1"/>
</dbReference>
<protein>
    <recommendedName>
        <fullName evidence="10">Eukaryotic translation initiation factor 4E</fullName>
    </recommendedName>
</protein>
<dbReference type="Pfam" id="PF01652">
    <property type="entry name" value="IF4E"/>
    <property type="match status" value="1"/>
</dbReference>
<dbReference type="InterPro" id="IPR001040">
    <property type="entry name" value="TIF_eIF_4E"/>
</dbReference>
<dbReference type="Gene3D" id="3.30.760.10">
    <property type="entry name" value="RNA Cap, Translation Initiation Factor Eif4e"/>
    <property type="match status" value="1"/>
</dbReference>
<evidence type="ECO:0000313" key="8">
    <source>
        <dbReference type="EMBL" id="OMJ79995.1"/>
    </source>
</evidence>
<accession>A0A1R2BTT8</accession>
<dbReference type="SUPFAM" id="SSF55418">
    <property type="entry name" value="eIF4e-like"/>
    <property type="match status" value="1"/>
</dbReference>